<evidence type="ECO:0000256" key="1">
    <source>
        <dbReference type="SAM" id="MobiDB-lite"/>
    </source>
</evidence>
<proteinExistence type="predicted"/>
<evidence type="ECO:0000313" key="2">
    <source>
        <dbReference type="EMBL" id="CBJ31399.1"/>
    </source>
</evidence>
<protein>
    <submittedName>
        <fullName evidence="2">Uncharacterized protein</fullName>
    </submittedName>
</protein>
<reference evidence="2 3" key="1">
    <citation type="journal article" date="2010" name="Nature">
        <title>The Ectocarpus genome and the independent evolution of multicellularity in brown algae.</title>
        <authorList>
            <person name="Cock J.M."/>
            <person name="Sterck L."/>
            <person name="Rouze P."/>
            <person name="Scornet D."/>
            <person name="Allen A.E."/>
            <person name="Amoutzias G."/>
            <person name="Anthouard V."/>
            <person name="Artiguenave F."/>
            <person name="Aury J.M."/>
            <person name="Badger J.H."/>
            <person name="Beszteri B."/>
            <person name="Billiau K."/>
            <person name="Bonnet E."/>
            <person name="Bothwell J.H."/>
            <person name="Bowler C."/>
            <person name="Boyen C."/>
            <person name="Brownlee C."/>
            <person name="Carrano C.J."/>
            <person name="Charrier B."/>
            <person name="Cho G.Y."/>
            <person name="Coelho S.M."/>
            <person name="Collen J."/>
            <person name="Corre E."/>
            <person name="Da Silva C."/>
            <person name="Delage L."/>
            <person name="Delaroque N."/>
            <person name="Dittami S.M."/>
            <person name="Doulbeau S."/>
            <person name="Elias M."/>
            <person name="Farnham G."/>
            <person name="Gachon C.M."/>
            <person name="Gschloessl B."/>
            <person name="Heesch S."/>
            <person name="Jabbari K."/>
            <person name="Jubin C."/>
            <person name="Kawai H."/>
            <person name="Kimura K."/>
            <person name="Kloareg B."/>
            <person name="Kupper F.C."/>
            <person name="Lang D."/>
            <person name="Le Bail A."/>
            <person name="Leblanc C."/>
            <person name="Lerouge P."/>
            <person name="Lohr M."/>
            <person name="Lopez P.J."/>
            <person name="Martens C."/>
            <person name="Maumus F."/>
            <person name="Michel G."/>
            <person name="Miranda-Saavedra D."/>
            <person name="Morales J."/>
            <person name="Moreau H."/>
            <person name="Motomura T."/>
            <person name="Nagasato C."/>
            <person name="Napoli C.A."/>
            <person name="Nelson D.R."/>
            <person name="Nyvall-Collen P."/>
            <person name="Peters A.F."/>
            <person name="Pommier C."/>
            <person name="Potin P."/>
            <person name="Poulain J."/>
            <person name="Quesneville H."/>
            <person name="Read B."/>
            <person name="Rensing S.A."/>
            <person name="Ritter A."/>
            <person name="Rousvoal S."/>
            <person name="Samanta M."/>
            <person name="Samson G."/>
            <person name="Schroeder D.C."/>
            <person name="Segurens B."/>
            <person name="Strittmatter M."/>
            <person name="Tonon T."/>
            <person name="Tregear J.W."/>
            <person name="Valentin K."/>
            <person name="von Dassow P."/>
            <person name="Yamagishi T."/>
            <person name="Van de Peer Y."/>
            <person name="Wincker P."/>
        </authorList>
    </citation>
    <scope>NUCLEOTIDE SEQUENCE [LARGE SCALE GENOMIC DNA]</scope>
    <source>
        <strain evidence="3">Ec32 / CCAP1310/4</strain>
    </source>
</reference>
<accession>D7FTK8</accession>
<gene>
    <name evidence="2" type="ORF">Esi_0251_0022</name>
</gene>
<dbReference type="AlphaFoldDB" id="D7FTK8"/>
<feature type="compositionally biased region" description="Polar residues" evidence="1">
    <location>
        <begin position="23"/>
        <end position="32"/>
    </location>
</feature>
<feature type="region of interest" description="Disordered" evidence="1">
    <location>
        <begin position="21"/>
        <end position="64"/>
    </location>
</feature>
<dbReference type="InParanoid" id="D7FTK8"/>
<evidence type="ECO:0000313" key="3">
    <source>
        <dbReference type="Proteomes" id="UP000002630"/>
    </source>
</evidence>
<organism evidence="2 3">
    <name type="scientific">Ectocarpus siliculosus</name>
    <name type="common">Brown alga</name>
    <name type="synonym">Conferva siliculosa</name>
    <dbReference type="NCBI Taxonomy" id="2880"/>
    <lineage>
        <taxon>Eukaryota</taxon>
        <taxon>Sar</taxon>
        <taxon>Stramenopiles</taxon>
        <taxon>Ochrophyta</taxon>
        <taxon>PX clade</taxon>
        <taxon>Phaeophyceae</taxon>
        <taxon>Ectocarpales</taxon>
        <taxon>Ectocarpaceae</taxon>
        <taxon>Ectocarpus</taxon>
    </lineage>
</organism>
<dbReference type="EMBL" id="FN649755">
    <property type="protein sequence ID" value="CBJ31399.1"/>
    <property type="molecule type" value="Genomic_DNA"/>
</dbReference>
<name>D7FTK8_ECTSI</name>
<dbReference type="EMBL" id="FN648433">
    <property type="protein sequence ID" value="CBJ31399.1"/>
    <property type="molecule type" value="Genomic_DNA"/>
</dbReference>
<sequence>MRRAHCCSAATLCRRVGAPLSPSCHTATSTESEAGGTAPNLRQRPIGRSGRGASLPASRHSWTLARTPTLRSKKKIIVAMANTEGGGSSLDTLIVALNQACDGQEKRWYVSTLELQLVSLELCGACRSAQLLHVFVREDTPPTLWSSRTSRTTPSQRSPEVCTSNRVPAVQALCWTWALPMDRLPQRAAAEPQPVTERRLQDGHSFAASVESVVWPESLKRLVFSRRMPGKAVWWSTIT</sequence>
<keyword evidence="3" id="KW-1185">Reference proteome</keyword>
<dbReference type="Proteomes" id="UP000002630">
    <property type="component" value="Linkage Group LG30"/>
</dbReference>